<keyword evidence="7" id="KW-0539">Nucleus</keyword>
<dbReference type="CDD" id="cd11428">
    <property type="entry name" value="bHLH_TS_NGN"/>
    <property type="match status" value="1"/>
</dbReference>
<evidence type="ECO:0000259" key="9">
    <source>
        <dbReference type="PROSITE" id="PS50888"/>
    </source>
</evidence>
<evidence type="ECO:0000256" key="7">
    <source>
        <dbReference type="ARBA" id="ARBA00023242"/>
    </source>
</evidence>
<keyword evidence="2" id="KW-0221">Differentiation</keyword>
<dbReference type="GO" id="GO:0030154">
    <property type="term" value="P:cell differentiation"/>
    <property type="evidence" value="ECO:0007669"/>
    <property type="project" value="UniProtKB-KW"/>
</dbReference>
<reference evidence="10 11" key="1">
    <citation type="journal article" date="2023" name="Sci. Data">
        <title>Genome assembly of the Korean intertidal mud-creeper Batillaria attramentaria.</title>
        <authorList>
            <person name="Patra A.K."/>
            <person name="Ho P.T."/>
            <person name="Jun S."/>
            <person name="Lee S.J."/>
            <person name="Kim Y."/>
            <person name="Won Y.J."/>
        </authorList>
    </citation>
    <scope>NUCLEOTIDE SEQUENCE [LARGE SCALE GENOMIC DNA]</scope>
    <source>
        <strain evidence="10">Wonlab-2016</strain>
    </source>
</reference>
<comment type="caution">
    <text evidence="10">The sequence shown here is derived from an EMBL/GenBank/DDBJ whole genome shotgun (WGS) entry which is preliminary data.</text>
</comment>
<dbReference type="Pfam" id="PF00010">
    <property type="entry name" value="HLH"/>
    <property type="match status" value="1"/>
</dbReference>
<dbReference type="FunFam" id="4.10.280.10:FF:000006">
    <property type="entry name" value="Neurogenic differentiation factor"/>
    <property type="match status" value="1"/>
</dbReference>
<dbReference type="AlphaFoldDB" id="A0ABD0L4S0"/>
<evidence type="ECO:0000256" key="1">
    <source>
        <dbReference type="ARBA" id="ARBA00022473"/>
    </source>
</evidence>
<keyword evidence="3" id="KW-0524">Neurogenesis</keyword>
<evidence type="ECO:0000256" key="5">
    <source>
        <dbReference type="ARBA" id="ARBA00023125"/>
    </source>
</evidence>
<evidence type="ECO:0000256" key="4">
    <source>
        <dbReference type="ARBA" id="ARBA00023015"/>
    </source>
</evidence>
<dbReference type="Proteomes" id="UP001519460">
    <property type="component" value="Unassembled WGS sequence"/>
</dbReference>
<feature type="region of interest" description="Disordered" evidence="8">
    <location>
        <begin position="58"/>
        <end position="110"/>
    </location>
</feature>
<evidence type="ECO:0000256" key="6">
    <source>
        <dbReference type="ARBA" id="ARBA00023163"/>
    </source>
</evidence>
<dbReference type="GO" id="GO:0007399">
    <property type="term" value="P:nervous system development"/>
    <property type="evidence" value="ECO:0007669"/>
    <property type="project" value="UniProtKB-KW"/>
</dbReference>
<keyword evidence="1" id="KW-0217">Developmental protein</keyword>
<evidence type="ECO:0000313" key="10">
    <source>
        <dbReference type="EMBL" id="KAK7494387.1"/>
    </source>
</evidence>
<evidence type="ECO:0000256" key="3">
    <source>
        <dbReference type="ARBA" id="ARBA00022902"/>
    </source>
</evidence>
<feature type="compositionally biased region" description="Basic residues" evidence="8">
    <location>
        <begin position="96"/>
        <end position="108"/>
    </location>
</feature>
<keyword evidence="5" id="KW-0238">DNA-binding</keyword>
<keyword evidence="11" id="KW-1185">Reference proteome</keyword>
<dbReference type="EMBL" id="JACVVK020000083">
    <property type="protein sequence ID" value="KAK7494387.1"/>
    <property type="molecule type" value="Genomic_DNA"/>
</dbReference>
<dbReference type="SUPFAM" id="SSF47459">
    <property type="entry name" value="HLH, helix-loop-helix DNA-binding domain"/>
    <property type="match status" value="1"/>
</dbReference>
<dbReference type="PROSITE" id="PS50888">
    <property type="entry name" value="BHLH"/>
    <property type="match status" value="1"/>
</dbReference>
<organism evidence="10 11">
    <name type="scientific">Batillaria attramentaria</name>
    <dbReference type="NCBI Taxonomy" id="370345"/>
    <lineage>
        <taxon>Eukaryota</taxon>
        <taxon>Metazoa</taxon>
        <taxon>Spiralia</taxon>
        <taxon>Lophotrochozoa</taxon>
        <taxon>Mollusca</taxon>
        <taxon>Gastropoda</taxon>
        <taxon>Caenogastropoda</taxon>
        <taxon>Sorbeoconcha</taxon>
        <taxon>Cerithioidea</taxon>
        <taxon>Batillariidae</taxon>
        <taxon>Batillaria</taxon>
    </lineage>
</organism>
<keyword evidence="4" id="KW-0805">Transcription regulation</keyword>
<feature type="compositionally biased region" description="Basic and acidic residues" evidence="8">
    <location>
        <begin position="83"/>
        <end position="95"/>
    </location>
</feature>
<sequence length="283" mass="30933">MSPDTDSGSCFASERCSVSEPATLPSSCIEDSVKAIGIVHHETDTTLSIPRACSGYSNKPSCAADAKDRGGDWTEPSADEEAAEKRSQDREERRAMKGRRYSKSRARCRSPTVVLKQKKTRRLKANDRERNRMHNLNHALDSLRRVLPSFPDDTKLTKIETLRLANNYIWALTETIKALDVGADLDASKTFLQNSVSFSRACSVSDDDSFIFPSKLSSFSGLTGTGGGFPNSSVQISEGEFLAKPLFGTRKNMELSDFLDTSVVCSVANTGQIGGSTVHFFPS</sequence>
<keyword evidence="6" id="KW-0804">Transcription</keyword>
<dbReference type="PANTHER" id="PTHR19290:SF163">
    <property type="entry name" value="BASIC HELIX-LOOP-HELIX NEURAL TRANSCRIPTION FACTOR TAP"/>
    <property type="match status" value="1"/>
</dbReference>
<evidence type="ECO:0000313" key="11">
    <source>
        <dbReference type="Proteomes" id="UP001519460"/>
    </source>
</evidence>
<dbReference type="InterPro" id="IPR011598">
    <property type="entry name" value="bHLH_dom"/>
</dbReference>
<accession>A0ABD0L4S0</accession>
<gene>
    <name evidence="10" type="ORF">BaRGS_00014279</name>
</gene>
<evidence type="ECO:0000256" key="8">
    <source>
        <dbReference type="SAM" id="MobiDB-lite"/>
    </source>
</evidence>
<dbReference type="InterPro" id="IPR050359">
    <property type="entry name" value="bHLH_transcription_factors"/>
</dbReference>
<dbReference type="InterPro" id="IPR036638">
    <property type="entry name" value="HLH_DNA-bd_sf"/>
</dbReference>
<evidence type="ECO:0000256" key="2">
    <source>
        <dbReference type="ARBA" id="ARBA00022782"/>
    </source>
</evidence>
<dbReference type="GO" id="GO:0003677">
    <property type="term" value="F:DNA binding"/>
    <property type="evidence" value="ECO:0007669"/>
    <property type="project" value="UniProtKB-KW"/>
</dbReference>
<protein>
    <recommendedName>
        <fullName evidence="9">BHLH domain-containing protein</fullName>
    </recommendedName>
</protein>
<feature type="domain" description="BHLH" evidence="9">
    <location>
        <begin position="120"/>
        <end position="172"/>
    </location>
</feature>
<dbReference type="Gene3D" id="4.10.280.10">
    <property type="entry name" value="Helix-loop-helix DNA-binding domain"/>
    <property type="match status" value="1"/>
</dbReference>
<proteinExistence type="predicted"/>
<dbReference type="SMART" id="SM00353">
    <property type="entry name" value="HLH"/>
    <property type="match status" value="1"/>
</dbReference>
<dbReference type="PANTHER" id="PTHR19290">
    <property type="entry name" value="BASIC HELIX-LOOP-HELIX PROTEIN NEUROGENIN-RELATED"/>
    <property type="match status" value="1"/>
</dbReference>
<name>A0ABD0L4S0_9CAEN</name>